<dbReference type="Gene3D" id="1.20.5.170">
    <property type="match status" value="1"/>
</dbReference>
<comment type="caution">
    <text evidence="4">The sequence shown here is derived from an EMBL/GenBank/DDBJ whole genome shotgun (WGS) entry which is preliminary data.</text>
</comment>
<evidence type="ECO:0000256" key="1">
    <source>
        <dbReference type="SAM" id="Coils"/>
    </source>
</evidence>
<dbReference type="Pfam" id="PF12539">
    <property type="entry name" value="Csm1"/>
    <property type="match status" value="1"/>
</dbReference>
<dbReference type="GO" id="GO:0072686">
    <property type="term" value="C:mitotic spindle"/>
    <property type="evidence" value="ECO:0007669"/>
    <property type="project" value="TreeGrafter"/>
</dbReference>
<feature type="coiled-coil region" evidence="1">
    <location>
        <begin position="258"/>
        <end position="300"/>
    </location>
</feature>
<dbReference type="GO" id="GO:0034506">
    <property type="term" value="C:chromosome, centromeric core domain"/>
    <property type="evidence" value="ECO:0007669"/>
    <property type="project" value="TreeGrafter"/>
</dbReference>
<feature type="compositionally biased region" description="Polar residues" evidence="2">
    <location>
        <begin position="54"/>
        <end position="76"/>
    </location>
</feature>
<dbReference type="EMBL" id="JAQJAC010000006">
    <property type="protein sequence ID" value="KAJ5580855.1"/>
    <property type="molecule type" value="Genomic_DNA"/>
</dbReference>
<dbReference type="FunFam" id="3.90.1150.80:FF:000001">
    <property type="entry name" value="Chromosome segregation protein (Pcs1)"/>
    <property type="match status" value="1"/>
</dbReference>
<protein>
    <recommendedName>
        <fullName evidence="3">Monopolin complex subunit Csm1/Pcs1 C-terminal domain-containing protein</fullName>
    </recommendedName>
</protein>
<proteinExistence type="predicted"/>
<evidence type="ECO:0000256" key="2">
    <source>
        <dbReference type="SAM" id="MobiDB-lite"/>
    </source>
</evidence>
<feature type="compositionally biased region" description="Basic and acidic residues" evidence="2">
    <location>
        <begin position="33"/>
        <end position="45"/>
    </location>
</feature>
<evidence type="ECO:0000313" key="5">
    <source>
        <dbReference type="Proteomes" id="UP001216150"/>
    </source>
</evidence>
<dbReference type="PANTHER" id="PTHR28006">
    <property type="entry name" value="MONOPOLIN COMPLEX SUBUNIT CSM1"/>
    <property type="match status" value="1"/>
</dbReference>
<dbReference type="InterPro" id="IPR020981">
    <property type="entry name" value="Csm1/Pcs1_C"/>
</dbReference>
<feature type="region of interest" description="Disordered" evidence="2">
    <location>
        <begin position="1"/>
        <end position="187"/>
    </location>
</feature>
<dbReference type="GO" id="GO:0005730">
    <property type="term" value="C:nucleolus"/>
    <property type="evidence" value="ECO:0007669"/>
    <property type="project" value="TreeGrafter"/>
</dbReference>
<evidence type="ECO:0000313" key="4">
    <source>
        <dbReference type="EMBL" id="KAJ5580855.1"/>
    </source>
</evidence>
<dbReference type="CDD" id="cd23787">
    <property type="entry name" value="RWD_CSM1"/>
    <property type="match status" value="1"/>
</dbReference>
<gene>
    <name evidence="4" type="ORF">N7450_007156</name>
</gene>
<dbReference type="InterPro" id="IPR040349">
    <property type="entry name" value="Csm1/Pcs1"/>
</dbReference>
<dbReference type="Gene3D" id="3.90.1150.80">
    <property type="match status" value="1"/>
</dbReference>
<feature type="domain" description="Monopolin complex subunit Csm1/Pcs1 C-terminal" evidence="3">
    <location>
        <begin position="409"/>
        <end position="496"/>
    </location>
</feature>
<feature type="region of interest" description="Disordered" evidence="2">
    <location>
        <begin position="199"/>
        <end position="253"/>
    </location>
</feature>
<dbReference type="InterPro" id="IPR038608">
    <property type="entry name" value="Csm1/Pcs1_C_sf"/>
</dbReference>
<dbReference type="AlphaFoldDB" id="A0AAD6GSC8"/>
<name>A0AAD6GSC8_9EURO</name>
<keyword evidence="1" id="KW-0175">Coiled coil</keyword>
<dbReference type="PANTHER" id="PTHR28006:SF1">
    <property type="entry name" value="MONOPOLIN COMPLEX SUBUNIT CSM1"/>
    <property type="match status" value="1"/>
</dbReference>
<dbReference type="Proteomes" id="UP001216150">
    <property type="component" value="Unassembled WGS sequence"/>
</dbReference>
<dbReference type="GO" id="GO:1990644">
    <property type="term" value="F:microtubule site clamp"/>
    <property type="evidence" value="ECO:0007669"/>
    <property type="project" value="TreeGrafter"/>
</dbReference>
<reference evidence="4 5" key="1">
    <citation type="journal article" date="2023" name="IMA Fungus">
        <title>Comparative genomic study of the Penicillium genus elucidates a diverse pangenome and 15 lateral gene transfer events.</title>
        <authorList>
            <person name="Petersen C."/>
            <person name="Sorensen T."/>
            <person name="Nielsen M.R."/>
            <person name="Sondergaard T.E."/>
            <person name="Sorensen J.L."/>
            <person name="Fitzpatrick D.A."/>
            <person name="Frisvad J.C."/>
            <person name="Nielsen K.L."/>
        </authorList>
    </citation>
    <scope>NUCLEOTIDE SEQUENCE [LARGE SCALE GENOMIC DNA]</scope>
    <source>
        <strain evidence="4 5">IBT 29057</strain>
    </source>
</reference>
<organism evidence="4 5">
    <name type="scientific">Penicillium hetheringtonii</name>
    <dbReference type="NCBI Taxonomy" id="911720"/>
    <lineage>
        <taxon>Eukaryota</taxon>
        <taxon>Fungi</taxon>
        <taxon>Dikarya</taxon>
        <taxon>Ascomycota</taxon>
        <taxon>Pezizomycotina</taxon>
        <taxon>Eurotiomycetes</taxon>
        <taxon>Eurotiomycetidae</taxon>
        <taxon>Eurotiales</taxon>
        <taxon>Aspergillaceae</taxon>
        <taxon>Penicillium</taxon>
    </lineage>
</organism>
<accession>A0AAD6GSC8</accession>
<sequence length="517" mass="56516">MPKRKAPAKLSGFVESDDDDLMQLTRSDSVPQDQDHGQEAHDEHPSKKRRGRPRTSNESTTETKPPARSTRQNSVQPGGEEAPKKTSRRGRPRGSSQTSDNAAGPARASASKELVGSQEAQDNENEKSVTAAGVKAPRITRSGKPAATRGRGRGRTASVARPSVTDGDFEYTPTRAHHTQKDAGIPDTQMQDALVTDAQVEESILPDPQPNARHAQSSIIRNSKTRVSSMRTSQDPSPPKRKSITAEQGGDPELRRRIGDLTRKNDMLESKYRDLREIGVEEAKTNMEKLRKQCEGITIASDKLVSSLKSELAAQKTLGQQSRTLQKQLKDRDAEVAQLKIQAEEAESQLSSAQSEIKALQTKLAAARNTAAGLESAVKAPGSAIKGGAANRAAAAVTAEVAQSAQIAQLKEDLYSDLTGLIIRDVKSRDEDHLYDCIQTGVNGTLHFKLVIPKTTTGPYEKAIYQYIPLLDANRDRDLVDILPDFLMDHITFERQAVTKFYTRVIDSLTKRRASSS</sequence>
<feature type="compositionally biased region" description="Polar residues" evidence="2">
    <location>
        <begin position="214"/>
        <end position="235"/>
    </location>
</feature>
<feature type="coiled-coil region" evidence="1">
    <location>
        <begin position="329"/>
        <end position="377"/>
    </location>
</feature>
<evidence type="ECO:0000259" key="3">
    <source>
        <dbReference type="Pfam" id="PF12539"/>
    </source>
</evidence>
<dbReference type="GO" id="GO:0051315">
    <property type="term" value="P:attachment of mitotic spindle microtubules to kinetochore"/>
    <property type="evidence" value="ECO:0007669"/>
    <property type="project" value="TreeGrafter"/>
</dbReference>
<dbReference type="GO" id="GO:0033551">
    <property type="term" value="C:monopolin complex"/>
    <property type="evidence" value="ECO:0007669"/>
    <property type="project" value="InterPro"/>
</dbReference>
<dbReference type="GO" id="GO:0045144">
    <property type="term" value="P:meiotic sister chromatid segregation"/>
    <property type="evidence" value="ECO:0007669"/>
    <property type="project" value="TreeGrafter"/>
</dbReference>
<keyword evidence="5" id="KW-1185">Reference proteome</keyword>